<protein>
    <recommendedName>
        <fullName evidence="4">SusE outer membrane protein</fullName>
    </recommendedName>
</protein>
<evidence type="ECO:0000313" key="3">
    <source>
        <dbReference type="Proteomes" id="UP000198951"/>
    </source>
</evidence>
<accession>A0A1H4FA54</accession>
<dbReference type="EMBL" id="FNRD01000012">
    <property type="protein sequence ID" value="SEA93362.1"/>
    <property type="molecule type" value="Genomic_DNA"/>
</dbReference>
<keyword evidence="1" id="KW-0732">Signal</keyword>
<keyword evidence="3" id="KW-1185">Reference proteome</keyword>
<dbReference type="RefSeq" id="WP_143031868.1">
    <property type="nucleotide sequence ID" value="NZ_FNRD01000012.1"/>
</dbReference>
<sequence>MKLLLLFLLLLTAITGCDNSESNFPASGDPTISLESNEIYGGPNRKFEIKASLNDDLGLKSVQIKIMELQLDKVITFSTDPLLKAYELSYSFLIPQDKLITDKFEVELILTDVSGNVVTKKIGLRLDGDFEAPKLTNLKPVNNSVVFKSSDTKVTISFNAQDYTGIDNIIVSSPSLGINDVVAVGGVKSYNYSKTFSIPGVLQSYDISITVKDNFLTPNQETTKVNFAVADGLTSMFLTDLPVNSNLTSDAFGVPMLFHKKVGNVFTFKYYANSDNKEIFFLGQDTSYEPHTFGLSSTGSFQNSITSKPVILPTKGYYQITVNPIDLVYTVTSYTPTSAPINLSTTPITIAGGGMANGGWNPNSTALALSADPSNPYRLSREITLDGTGVQMTITGNNWYPFWRLDTFGVTPYLGGGNATYSGVAAGTYIFTLDTELERATLIKK</sequence>
<feature type="chain" id="PRO_5011794010" description="SusE outer membrane protein" evidence="1">
    <location>
        <begin position="21"/>
        <end position="445"/>
    </location>
</feature>
<evidence type="ECO:0000313" key="2">
    <source>
        <dbReference type="EMBL" id="SEA93362.1"/>
    </source>
</evidence>
<dbReference type="AlphaFoldDB" id="A0A1H4FA54"/>
<name>A0A1H4FA54_9FLAO</name>
<dbReference type="STRING" id="150146.SAMN05443667_11271"/>
<evidence type="ECO:0000256" key="1">
    <source>
        <dbReference type="SAM" id="SignalP"/>
    </source>
</evidence>
<organism evidence="2 3">
    <name type="scientific">Flavobacterium gillisiae</name>
    <dbReference type="NCBI Taxonomy" id="150146"/>
    <lineage>
        <taxon>Bacteria</taxon>
        <taxon>Pseudomonadati</taxon>
        <taxon>Bacteroidota</taxon>
        <taxon>Flavobacteriia</taxon>
        <taxon>Flavobacteriales</taxon>
        <taxon>Flavobacteriaceae</taxon>
        <taxon>Flavobacterium</taxon>
    </lineage>
</organism>
<dbReference type="Proteomes" id="UP000198951">
    <property type="component" value="Unassembled WGS sequence"/>
</dbReference>
<feature type="signal peptide" evidence="1">
    <location>
        <begin position="1"/>
        <end position="20"/>
    </location>
</feature>
<reference evidence="3" key="1">
    <citation type="submission" date="2016-10" db="EMBL/GenBank/DDBJ databases">
        <authorList>
            <person name="Varghese N."/>
            <person name="Submissions S."/>
        </authorList>
    </citation>
    <scope>NUCLEOTIDE SEQUENCE [LARGE SCALE GENOMIC DNA]</scope>
    <source>
        <strain evidence="3">DSM 22376</strain>
    </source>
</reference>
<dbReference type="OrthoDB" id="1037481at2"/>
<proteinExistence type="predicted"/>
<dbReference type="PROSITE" id="PS51257">
    <property type="entry name" value="PROKAR_LIPOPROTEIN"/>
    <property type="match status" value="1"/>
</dbReference>
<gene>
    <name evidence="2" type="ORF">SAMN05443667_11271</name>
</gene>
<evidence type="ECO:0008006" key="4">
    <source>
        <dbReference type="Google" id="ProtNLM"/>
    </source>
</evidence>